<evidence type="ECO:0000313" key="2">
    <source>
        <dbReference type="Proteomes" id="UP001596978"/>
    </source>
</evidence>
<dbReference type="Proteomes" id="UP001596978">
    <property type="component" value="Unassembled WGS sequence"/>
</dbReference>
<comment type="caution">
    <text evidence="1">The sequence shown here is derived from an EMBL/GenBank/DDBJ whole genome shotgun (WGS) entry which is preliminary data.</text>
</comment>
<sequence>MKAIKVFLFCVTAIFLYSCDNGDYEMVTIATPITQSLEDFRASVQMMDAQSIQESGKIYSYGNYILVGDKNRGIHVIDNQDPSNPQKKNFIKIPLNNDMSVKNNILYADSGRDLVVFDLSDIERIVQLDRINDVLNNYIEYPTVDRYNFENYNYDHIIVGWDIESRLVPKEEDDIMLFQEDFANATGQGGSLARFKITGDHLYAVDNSLLNVFDISTLESPVKVGDQYVTWNAETIFEANNHLFIGSTTGMFVYDISNAASPTYVSQFDHATFCDPVVVDGDYAYVTLRAGNECPGLINLGPQLESQLNIIDIATIETPTLRATYFLDEPYGLGIKDEKLFICDGNSGLKVYDKTDVDDLTLIDHFPNVNTFDVIPLEHQLVMIGNNVLYQYNYANNGLELLSQFSLN</sequence>
<dbReference type="SUPFAM" id="SSF50998">
    <property type="entry name" value="Quinoprotein alcohol dehydrogenase-like"/>
    <property type="match status" value="1"/>
</dbReference>
<dbReference type="InterPro" id="IPR013211">
    <property type="entry name" value="LVIVD"/>
</dbReference>
<gene>
    <name evidence="1" type="ORF">ACFQ1M_16180</name>
</gene>
<keyword evidence="2" id="KW-1185">Reference proteome</keyword>
<evidence type="ECO:0000313" key="1">
    <source>
        <dbReference type="EMBL" id="MFD0863754.1"/>
    </source>
</evidence>
<name>A0ABW3D2G2_9FLAO</name>
<reference evidence="2" key="1">
    <citation type="journal article" date="2019" name="Int. J. Syst. Evol. Microbiol.">
        <title>The Global Catalogue of Microorganisms (GCM) 10K type strain sequencing project: providing services to taxonomists for standard genome sequencing and annotation.</title>
        <authorList>
            <consortium name="The Broad Institute Genomics Platform"/>
            <consortium name="The Broad Institute Genome Sequencing Center for Infectious Disease"/>
            <person name="Wu L."/>
            <person name="Ma J."/>
        </authorList>
    </citation>
    <scope>NUCLEOTIDE SEQUENCE [LARGE SCALE GENOMIC DNA]</scope>
    <source>
        <strain evidence="2">CCUG 62952</strain>
    </source>
</reference>
<protein>
    <submittedName>
        <fullName evidence="1">LVIVD repeat-containing protein</fullName>
    </submittedName>
</protein>
<organism evidence="1 2">
    <name type="scientific">Sungkyunkwania multivorans</name>
    <dbReference type="NCBI Taxonomy" id="1173618"/>
    <lineage>
        <taxon>Bacteria</taxon>
        <taxon>Pseudomonadati</taxon>
        <taxon>Bacteroidota</taxon>
        <taxon>Flavobacteriia</taxon>
        <taxon>Flavobacteriales</taxon>
        <taxon>Flavobacteriaceae</taxon>
        <taxon>Sungkyunkwania</taxon>
    </lineage>
</organism>
<dbReference type="Pfam" id="PF08309">
    <property type="entry name" value="LVIVD"/>
    <property type="match status" value="2"/>
</dbReference>
<dbReference type="RefSeq" id="WP_386410076.1">
    <property type="nucleotide sequence ID" value="NZ_JBHTJH010000017.1"/>
</dbReference>
<proteinExistence type="predicted"/>
<dbReference type="EMBL" id="JBHTJH010000017">
    <property type="protein sequence ID" value="MFD0863754.1"/>
    <property type="molecule type" value="Genomic_DNA"/>
</dbReference>
<dbReference type="PROSITE" id="PS51257">
    <property type="entry name" value="PROKAR_LIPOPROTEIN"/>
    <property type="match status" value="1"/>
</dbReference>
<dbReference type="InterPro" id="IPR011047">
    <property type="entry name" value="Quinoprotein_ADH-like_sf"/>
</dbReference>
<accession>A0ABW3D2G2</accession>